<evidence type="ECO:0000313" key="2">
    <source>
        <dbReference type="Proteomes" id="UP000035037"/>
    </source>
</evidence>
<sequence length="86" mass="9935">MLVIEILNTREVMRKRIGRLGDRLVGRVLDHETEVEKAVIQELETAFKSFGIEANILSVEGMELTVNRLEVPLKLRERRQVIPPEI</sequence>
<reference evidence="1 2" key="1">
    <citation type="submission" date="2015-02" db="EMBL/GenBank/DDBJ databases">
        <authorList>
            <person name="Slaby B."/>
            <person name="Hentschel U."/>
        </authorList>
    </citation>
    <scope>NUCLEOTIDE SEQUENCE [LARGE SCALE GENOMIC DNA]</scope>
    <source>
        <strain evidence="1">15L</strain>
    </source>
</reference>
<comment type="caution">
    <text evidence="1">The sequence shown here is derived from an EMBL/GenBank/DDBJ whole genome shotgun (WGS) entry which is preliminary data.</text>
</comment>
<gene>
    <name evidence="1" type="ORF">TQ37_07170</name>
</gene>
<evidence type="ECO:0000313" key="1">
    <source>
        <dbReference type="EMBL" id="KKZ11485.1"/>
    </source>
</evidence>
<proteinExistence type="predicted"/>
<dbReference type="AlphaFoldDB" id="A0A0G8AUJ3"/>
<name>A0A0G8AUJ3_9SYNE</name>
<dbReference type="EMBL" id="JYFQ01000141">
    <property type="protein sequence ID" value="KKZ11485.1"/>
    <property type="molecule type" value="Genomic_DNA"/>
</dbReference>
<accession>A0A0G8AUJ3</accession>
<organism evidence="1 2">
    <name type="scientific">Candidatus Synechococcus spongiarum 15L</name>
    <dbReference type="NCBI Taxonomy" id="1608419"/>
    <lineage>
        <taxon>Bacteria</taxon>
        <taxon>Bacillati</taxon>
        <taxon>Cyanobacteriota</taxon>
        <taxon>Cyanophyceae</taxon>
        <taxon>Synechococcales</taxon>
        <taxon>Synechococcaceae</taxon>
        <taxon>Synechococcus</taxon>
    </lineage>
</organism>
<dbReference type="Proteomes" id="UP000035037">
    <property type="component" value="Unassembled WGS sequence"/>
</dbReference>
<dbReference type="PATRIC" id="fig|1608419.3.peg.552"/>
<reference evidence="1 2" key="2">
    <citation type="submission" date="2015-05" db="EMBL/GenBank/DDBJ databases">
        <title>Lifestyle Evolution in Cyanobacterial Symbionts of Sponges.</title>
        <authorList>
            <person name="Burgsdorf I."/>
            <person name="Slaby B.M."/>
            <person name="Handley K.M."/>
            <person name="Haber M."/>
            <person name="Blom J."/>
            <person name="Marshall C.W."/>
            <person name="Gilbert J.A."/>
            <person name="Hentschel U."/>
            <person name="Steindler L."/>
        </authorList>
    </citation>
    <scope>NUCLEOTIDE SEQUENCE [LARGE SCALE GENOMIC DNA]</scope>
    <source>
        <strain evidence="1">15L</strain>
    </source>
</reference>
<protein>
    <submittedName>
        <fullName evidence="1">Cytochrome C oxidase</fullName>
    </submittedName>
</protein>